<keyword evidence="3" id="KW-1185">Reference proteome</keyword>
<gene>
    <name evidence="2" type="ORF">OC846_004194</name>
</gene>
<feature type="signal peptide" evidence="1">
    <location>
        <begin position="1"/>
        <end position="19"/>
    </location>
</feature>
<evidence type="ECO:0000313" key="3">
    <source>
        <dbReference type="Proteomes" id="UP001176517"/>
    </source>
</evidence>
<organism evidence="2 3">
    <name type="scientific">Tilletia horrida</name>
    <dbReference type="NCBI Taxonomy" id="155126"/>
    <lineage>
        <taxon>Eukaryota</taxon>
        <taxon>Fungi</taxon>
        <taxon>Dikarya</taxon>
        <taxon>Basidiomycota</taxon>
        <taxon>Ustilaginomycotina</taxon>
        <taxon>Exobasidiomycetes</taxon>
        <taxon>Tilletiales</taxon>
        <taxon>Tilletiaceae</taxon>
        <taxon>Tilletia</taxon>
    </lineage>
</organism>
<comment type="caution">
    <text evidence="2">The sequence shown here is derived from an EMBL/GenBank/DDBJ whole genome shotgun (WGS) entry which is preliminary data.</text>
</comment>
<evidence type="ECO:0000313" key="2">
    <source>
        <dbReference type="EMBL" id="KAK0549174.1"/>
    </source>
</evidence>
<sequence length="137" mass="14248">MRFAPIAIATVAAFGFAAAAPLPAPAAPNGLLQELGSIVAGLESALGITKIEDDLYSFLKLNAVDDLAGITKLEESLKLTNKKSHKGVLQALGNVVSSLEKKLGITKIDDALSKKLGLTELEKILGITKLEKVGLGL</sequence>
<keyword evidence="1" id="KW-0732">Signal</keyword>
<dbReference type="EMBL" id="JAPDMZ010000119">
    <property type="protein sequence ID" value="KAK0549174.1"/>
    <property type="molecule type" value="Genomic_DNA"/>
</dbReference>
<proteinExistence type="predicted"/>
<dbReference type="Proteomes" id="UP001176517">
    <property type="component" value="Unassembled WGS sequence"/>
</dbReference>
<evidence type="ECO:0000256" key="1">
    <source>
        <dbReference type="SAM" id="SignalP"/>
    </source>
</evidence>
<feature type="chain" id="PRO_5043054443" evidence="1">
    <location>
        <begin position="20"/>
        <end position="137"/>
    </location>
</feature>
<reference evidence="2" key="1">
    <citation type="journal article" date="2023" name="PhytoFront">
        <title>Draft Genome Resources of Seven Strains of Tilletia horrida, Causal Agent of Kernel Smut of Rice.</title>
        <authorList>
            <person name="Khanal S."/>
            <person name="Antony Babu S."/>
            <person name="Zhou X.G."/>
        </authorList>
    </citation>
    <scope>NUCLEOTIDE SEQUENCE</scope>
    <source>
        <strain evidence="2">TX6</strain>
    </source>
</reference>
<name>A0AAN6GP57_9BASI</name>
<accession>A0AAN6GP57</accession>
<protein>
    <submittedName>
        <fullName evidence="2">Uncharacterized protein</fullName>
    </submittedName>
</protein>
<dbReference type="AlphaFoldDB" id="A0AAN6GP57"/>